<feature type="compositionally biased region" description="Low complexity" evidence="1">
    <location>
        <begin position="282"/>
        <end position="297"/>
    </location>
</feature>
<evidence type="ECO:0000313" key="2">
    <source>
        <dbReference type="EMBL" id="KAK0726068.1"/>
    </source>
</evidence>
<evidence type="ECO:0000313" key="3">
    <source>
        <dbReference type="Proteomes" id="UP001172102"/>
    </source>
</evidence>
<protein>
    <recommendedName>
        <fullName evidence="4">F-box domain-containing protein</fullName>
    </recommendedName>
</protein>
<organism evidence="2 3">
    <name type="scientific">Lasiosphaeris hirsuta</name>
    <dbReference type="NCBI Taxonomy" id="260670"/>
    <lineage>
        <taxon>Eukaryota</taxon>
        <taxon>Fungi</taxon>
        <taxon>Dikarya</taxon>
        <taxon>Ascomycota</taxon>
        <taxon>Pezizomycotina</taxon>
        <taxon>Sordariomycetes</taxon>
        <taxon>Sordariomycetidae</taxon>
        <taxon>Sordariales</taxon>
        <taxon>Lasiosphaeriaceae</taxon>
        <taxon>Lasiosphaeris</taxon>
    </lineage>
</organism>
<reference evidence="2" key="1">
    <citation type="submission" date="2023-06" db="EMBL/GenBank/DDBJ databases">
        <title>Genome-scale phylogeny and comparative genomics of the fungal order Sordariales.</title>
        <authorList>
            <consortium name="Lawrence Berkeley National Laboratory"/>
            <person name="Hensen N."/>
            <person name="Bonometti L."/>
            <person name="Westerberg I."/>
            <person name="Brannstrom I.O."/>
            <person name="Guillou S."/>
            <person name="Cros-Aarteil S."/>
            <person name="Calhoun S."/>
            <person name="Haridas S."/>
            <person name="Kuo A."/>
            <person name="Mondo S."/>
            <person name="Pangilinan J."/>
            <person name="Riley R."/>
            <person name="Labutti K."/>
            <person name="Andreopoulos B."/>
            <person name="Lipzen A."/>
            <person name="Chen C."/>
            <person name="Yanf M."/>
            <person name="Daum C."/>
            <person name="Ng V."/>
            <person name="Clum A."/>
            <person name="Steindorff A."/>
            <person name="Ohm R."/>
            <person name="Martin F."/>
            <person name="Silar P."/>
            <person name="Natvig D."/>
            <person name="Lalanne C."/>
            <person name="Gautier V."/>
            <person name="Ament-Velasquez S.L."/>
            <person name="Kruys A."/>
            <person name="Hutchinson M.I."/>
            <person name="Powell A.J."/>
            <person name="Barry K."/>
            <person name="Miller A.N."/>
            <person name="Grigoriev I.V."/>
            <person name="Debuchy R."/>
            <person name="Gladieux P."/>
            <person name="Thoren M.H."/>
            <person name="Johannesson H."/>
        </authorList>
    </citation>
    <scope>NUCLEOTIDE SEQUENCE</scope>
    <source>
        <strain evidence="2">SMH4607-1</strain>
    </source>
</reference>
<feature type="region of interest" description="Disordered" evidence="1">
    <location>
        <begin position="269"/>
        <end position="324"/>
    </location>
</feature>
<sequence length="324" mass="37296">MSWHTLPAKLRQMILKFLTPTYLEMFRSEDPYVRAGYARVCREWQWFFEPVTFRRLLLDQDRTSDLDKFTSRVIQRRSYVKQIHLRIRLADYDCTVITGLLIVLSKWPKREGDPKTPMSARGIYLDLSIFSPGDYQHGFRDFRLQPDYPIWFNWDAYADLDLDFPVERERTAQLQAELFHDPSHGWENGHQGPVALGARKRVTEPLTLHGTLPVVNLTTAFAIRRQSTRAIKINSVKKLLTAFPNLHHFTHFTLARRHRRATAALYVQLPIPPQKPPPPTCPISKPSSSSKITHHPSAPLRTSTHQASVPSAAPCPEPHDATPP</sequence>
<feature type="compositionally biased region" description="Polar residues" evidence="1">
    <location>
        <begin position="300"/>
        <end position="309"/>
    </location>
</feature>
<evidence type="ECO:0008006" key="4">
    <source>
        <dbReference type="Google" id="ProtNLM"/>
    </source>
</evidence>
<dbReference type="Proteomes" id="UP001172102">
    <property type="component" value="Unassembled WGS sequence"/>
</dbReference>
<accession>A0AA40B1V9</accession>
<evidence type="ECO:0000256" key="1">
    <source>
        <dbReference type="SAM" id="MobiDB-lite"/>
    </source>
</evidence>
<proteinExistence type="predicted"/>
<name>A0AA40B1V9_9PEZI</name>
<keyword evidence="3" id="KW-1185">Reference proteome</keyword>
<dbReference type="EMBL" id="JAUKUA010000002">
    <property type="protein sequence ID" value="KAK0726068.1"/>
    <property type="molecule type" value="Genomic_DNA"/>
</dbReference>
<dbReference type="AlphaFoldDB" id="A0AA40B1V9"/>
<comment type="caution">
    <text evidence="2">The sequence shown here is derived from an EMBL/GenBank/DDBJ whole genome shotgun (WGS) entry which is preliminary data.</text>
</comment>
<gene>
    <name evidence="2" type="ORF">B0H67DRAFT_642399</name>
</gene>
<feature type="compositionally biased region" description="Pro residues" evidence="1">
    <location>
        <begin position="270"/>
        <end position="281"/>
    </location>
</feature>